<evidence type="ECO:0000313" key="2">
    <source>
        <dbReference type="EMBL" id="KAF8480346.1"/>
    </source>
</evidence>
<dbReference type="SUPFAM" id="SSF53474">
    <property type="entry name" value="alpha/beta-Hydrolases"/>
    <property type="match status" value="1"/>
</dbReference>
<keyword evidence="3" id="KW-1185">Reference proteome</keyword>
<dbReference type="InterPro" id="IPR029058">
    <property type="entry name" value="AB_hydrolase_fold"/>
</dbReference>
<dbReference type="PANTHER" id="PTHR17630:SF44">
    <property type="entry name" value="PROTEIN AIM2"/>
    <property type="match status" value="1"/>
</dbReference>
<protein>
    <submittedName>
        <fullName evidence="2">Dienelactone hydrolase family-domain-containing protein</fullName>
    </submittedName>
</protein>
<dbReference type="GO" id="GO:0016787">
    <property type="term" value="F:hydrolase activity"/>
    <property type="evidence" value="ECO:0007669"/>
    <property type="project" value="UniProtKB-KW"/>
</dbReference>
<gene>
    <name evidence="2" type="ORF">DFH94DRAFT_742261</name>
</gene>
<dbReference type="EMBL" id="WHVB01000008">
    <property type="protein sequence ID" value="KAF8480346.1"/>
    <property type="molecule type" value="Genomic_DNA"/>
</dbReference>
<dbReference type="OrthoDB" id="17560at2759"/>
<evidence type="ECO:0000313" key="3">
    <source>
        <dbReference type="Proteomes" id="UP000759537"/>
    </source>
</evidence>
<evidence type="ECO:0000259" key="1">
    <source>
        <dbReference type="Pfam" id="PF01738"/>
    </source>
</evidence>
<accession>A0A9P5T9P7</accession>
<comment type="caution">
    <text evidence="2">The sequence shown here is derived from an EMBL/GenBank/DDBJ whole genome shotgun (WGS) entry which is preliminary data.</text>
</comment>
<dbReference type="Proteomes" id="UP000759537">
    <property type="component" value="Unassembled WGS sequence"/>
</dbReference>
<dbReference type="PANTHER" id="PTHR17630">
    <property type="entry name" value="DIENELACTONE HYDROLASE"/>
    <property type="match status" value="1"/>
</dbReference>
<dbReference type="AlphaFoldDB" id="A0A9P5T9P7"/>
<dbReference type="Pfam" id="PF01738">
    <property type="entry name" value="DLH"/>
    <property type="match status" value="1"/>
</dbReference>
<dbReference type="Gene3D" id="3.40.50.1820">
    <property type="entry name" value="alpha/beta hydrolase"/>
    <property type="match status" value="1"/>
</dbReference>
<keyword evidence="2" id="KW-0378">Hydrolase</keyword>
<name>A0A9P5T9P7_9AGAM</name>
<reference evidence="2" key="1">
    <citation type="submission" date="2019-10" db="EMBL/GenBank/DDBJ databases">
        <authorList>
            <consortium name="DOE Joint Genome Institute"/>
            <person name="Kuo A."/>
            <person name="Miyauchi S."/>
            <person name="Kiss E."/>
            <person name="Drula E."/>
            <person name="Kohler A."/>
            <person name="Sanchez-Garcia M."/>
            <person name="Andreopoulos B."/>
            <person name="Barry K.W."/>
            <person name="Bonito G."/>
            <person name="Buee M."/>
            <person name="Carver A."/>
            <person name="Chen C."/>
            <person name="Cichocki N."/>
            <person name="Clum A."/>
            <person name="Culley D."/>
            <person name="Crous P.W."/>
            <person name="Fauchery L."/>
            <person name="Girlanda M."/>
            <person name="Hayes R."/>
            <person name="Keri Z."/>
            <person name="LaButti K."/>
            <person name="Lipzen A."/>
            <person name="Lombard V."/>
            <person name="Magnuson J."/>
            <person name="Maillard F."/>
            <person name="Morin E."/>
            <person name="Murat C."/>
            <person name="Nolan M."/>
            <person name="Ohm R."/>
            <person name="Pangilinan J."/>
            <person name="Pereira M."/>
            <person name="Perotto S."/>
            <person name="Peter M."/>
            <person name="Riley R."/>
            <person name="Sitrit Y."/>
            <person name="Stielow B."/>
            <person name="Szollosi G."/>
            <person name="Zifcakova L."/>
            <person name="Stursova M."/>
            <person name="Spatafora J.W."/>
            <person name="Tedersoo L."/>
            <person name="Vaario L.-M."/>
            <person name="Yamada A."/>
            <person name="Yan M."/>
            <person name="Wang P."/>
            <person name="Xu J."/>
            <person name="Bruns T."/>
            <person name="Baldrian P."/>
            <person name="Vilgalys R."/>
            <person name="Henrissat B."/>
            <person name="Grigoriev I.V."/>
            <person name="Hibbett D."/>
            <person name="Nagy L.G."/>
            <person name="Martin F.M."/>
        </authorList>
    </citation>
    <scope>NUCLEOTIDE SEQUENCE</scope>
    <source>
        <strain evidence="2">Prilba</strain>
    </source>
</reference>
<reference evidence="2" key="2">
    <citation type="journal article" date="2020" name="Nat. Commun.">
        <title>Large-scale genome sequencing of mycorrhizal fungi provides insights into the early evolution of symbiotic traits.</title>
        <authorList>
            <person name="Miyauchi S."/>
            <person name="Kiss E."/>
            <person name="Kuo A."/>
            <person name="Drula E."/>
            <person name="Kohler A."/>
            <person name="Sanchez-Garcia M."/>
            <person name="Morin E."/>
            <person name="Andreopoulos B."/>
            <person name="Barry K.W."/>
            <person name="Bonito G."/>
            <person name="Buee M."/>
            <person name="Carver A."/>
            <person name="Chen C."/>
            <person name="Cichocki N."/>
            <person name="Clum A."/>
            <person name="Culley D."/>
            <person name="Crous P.W."/>
            <person name="Fauchery L."/>
            <person name="Girlanda M."/>
            <person name="Hayes R.D."/>
            <person name="Keri Z."/>
            <person name="LaButti K."/>
            <person name="Lipzen A."/>
            <person name="Lombard V."/>
            <person name="Magnuson J."/>
            <person name="Maillard F."/>
            <person name="Murat C."/>
            <person name="Nolan M."/>
            <person name="Ohm R.A."/>
            <person name="Pangilinan J."/>
            <person name="Pereira M.F."/>
            <person name="Perotto S."/>
            <person name="Peter M."/>
            <person name="Pfister S."/>
            <person name="Riley R."/>
            <person name="Sitrit Y."/>
            <person name="Stielow J.B."/>
            <person name="Szollosi G."/>
            <person name="Zifcakova L."/>
            <person name="Stursova M."/>
            <person name="Spatafora J.W."/>
            <person name="Tedersoo L."/>
            <person name="Vaario L.M."/>
            <person name="Yamada A."/>
            <person name="Yan M."/>
            <person name="Wang P."/>
            <person name="Xu J."/>
            <person name="Bruns T."/>
            <person name="Baldrian P."/>
            <person name="Vilgalys R."/>
            <person name="Dunand C."/>
            <person name="Henrissat B."/>
            <person name="Grigoriev I.V."/>
            <person name="Hibbett D."/>
            <person name="Nagy L.G."/>
            <person name="Martin F.M."/>
        </authorList>
    </citation>
    <scope>NUCLEOTIDE SEQUENCE</scope>
    <source>
        <strain evidence="2">Prilba</strain>
    </source>
</reference>
<proteinExistence type="predicted"/>
<sequence>MMPPLPLCRAVPRIGCSTGAFKQRALIFIDRSSLRSSIPSASMSFCKDCISGVRYEGTSEGTYEEINGIKTYVATPKVDYPKDKAVIYLPDVFGLELPNNLLLVDDFARNGFKVVAPDLFEGDPVPPDALSTGTFDLPTWISKHSADHTGKRARKVIEGLKAKGITVYGATGYCYGARLVFDLAFENLIHAAVVAHPSLLKPEDLDTYIEKSKVPLLINSCDDDNAFPKSFAEAADKKFAGFAPGYHRTYYEGASHGFAVRGDLSKPTVKAAKEGAFKESVQWLIKYLQ</sequence>
<dbReference type="InterPro" id="IPR002925">
    <property type="entry name" value="Dienelactn_hydro"/>
</dbReference>
<organism evidence="2 3">
    <name type="scientific">Russula ochroleuca</name>
    <dbReference type="NCBI Taxonomy" id="152965"/>
    <lineage>
        <taxon>Eukaryota</taxon>
        <taxon>Fungi</taxon>
        <taxon>Dikarya</taxon>
        <taxon>Basidiomycota</taxon>
        <taxon>Agaricomycotina</taxon>
        <taxon>Agaricomycetes</taxon>
        <taxon>Russulales</taxon>
        <taxon>Russulaceae</taxon>
        <taxon>Russula</taxon>
    </lineage>
</organism>
<feature type="domain" description="Dienelactone hydrolase" evidence="1">
    <location>
        <begin position="69"/>
        <end position="287"/>
    </location>
</feature>